<evidence type="ECO:0000313" key="2">
    <source>
        <dbReference type="EMBL" id="MBU9835673.1"/>
    </source>
</evidence>
<dbReference type="Proteomes" id="UP000699865">
    <property type="component" value="Unassembled WGS sequence"/>
</dbReference>
<protein>
    <submittedName>
        <fullName evidence="2">DUF2531 family protein</fullName>
    </submittedName>
</protein>
<gene>
    <name evidence="2" type="ORF">J1786_12750</name>
</gene>
<keyword evidence="3" id="KW-1185">Reference proteome</keyword>
<keyword evidence="1" id="KW-1133">Transmembrane helix</keyword>
<keyword evidence="1" id="KW-0812">Transmembrane</keyword>
<proteinExistence type="predicted"/>
<accession>A0ABS6L1F3</accession>
<evidence type="ECO:0000313" key="3">
    <source>
        <dbReference type="Proteomes" id="UP000699865"/>
    </source>
</evidence>
<organism evidence="2 3">
    <name type="scientific">Rahnella perminowiae</name>
    <dbReference type="NCBI Taxonomy" id="2816244"/>
    <lineage>
        <taxon>Bacteria</taxon>
        <taxon>Pseudomonadati</taxon>
        <taxon>Pseudomonadota</taxon>
        <taxon>Gammaproteobacteria</taxon>
        <taxon>Enterobacterales</taxon>
        <taxon>Yersiniaceae</taxon>
        <taxon>Rahnella</taxon>
    </lineage>
</organism>
<sequence>MTGLLAEHIDPLMEKPGWQRVCMLTACLLILALTLYQLVLRGLWQQHDTLKREIYTARQTLSQAQRALMLRVPLESLEQELAGNVTLQHEILPLEQAFSRPLKDAQAVLIRWKPVLQPKQEPQGELQLQVTFAGLMDFLYALMQRPGQPAFSELNLHTTGDAGMKASVLLTQTTSAAGFFTAAVAPNVVRDPFSVPQTPSCADFSSVSEWRLSGISDAGGERYGWLLSPQGRWSKVETGTQFGVPQWTVEALSSSQVELSLSDARCGALRQIIRLGKGKDSPGKGK</sequence>
<comment type="caution">
    <text evidence="2">The sequence shown here is derived from an EMBL/GenBank/DDBJ whole genome shotgun (WGS) entry which is preliminary data.</text>
</comment>
<evidence type="ECO:0000256" key="1">
    <source>
        <dbReference type="SAM" id="Phobius"/>
    </source>
</evidence>
<feature type="transmembrane region" description="Helical" evidence="1">
    <location>
        <begin position="21"/>
        <end position="44"/>
    </location>
</feature>
<dbReference type="EMBL" id="JAFMOU010000068">
    <property type="protein sequence ID" value="MBU9835673.1"/>
    <property type="molecule type" value="Genomic_DNA"/>
</dbReference>
<dbReference type="RefSeq" id="WP_217138451.1">
    <property type="nucleotide sequence ID" value="NZ_JAFMOU010000068.1"/>
</dbReference>
<name>A0ABS6L1F3_9GAMM</name>
<keyword evidence="1" id="KW-0472">Membrane</keyword>
<reference evidence="2 3" key="1">
    <citation type="submission" date="2021-03" db="EMBL/GenBank/DDBJ databases">
        <title>Five novel Rahnella species.</title>
        <authorList>
            <person name="Brady C."/>
            <person name="Asselin J."/>
            <person name="Beer S."/>
            <person name="Bruberg M.B."/>
            <person name="Crampton B."/>
            <person name="Venter S."/>
            <person name="Arnold D."/>
            <person name="Denman S."/>
        </authorList>
    </citation>
    <scope>NUCLEOTIDE SEQUENCE [LARGE SCALE GENOMIC DNA]</scope>
    <source>
        <strain evidence="2 3">L72c</strain>
    </source>
</reference>